<dbReference type="Proteomes" id="UP000724672">
    <property type="component" value="Unassembled WGS sequence"/>
</dbReference>
<keyword evidence="3 5" id="KW-0479">Metal-binding</keyword>
<dbReference type="PANTHER" id="PTHR11404:SF6">
    <property type="entry name" value="SUPEROXIDE DISMUTASE [MN], MITOCHONDRIAL"/>
    <property type="match status" value="1"/>
</dbReference>
<dbReference type="InterPro" id="IPR019831">
    <property type="entry name" value="Mn/Fe_SOD_N"/>
</dbReference>
<reference evidence="9" key="1">
    <citation type="submission" date="2019-12" db="EMBL/GenBank/DDBJ databases">
        <title>Clostridiaceae gen. nov. sp. nov., isolated from sediment in Xinjiang, China.</title>
        <authorList>
            <person name="Zhang R."/>
        </authorList>
    </citation>
    <scope>NUCLEOTIDE SEQUENCE</scope>
    <source>
        <strain evidence="9">D2Q-11</strain>
    </source>
</reference>
<dbReference type="GO" id="GO:0004784">
    <property type="term" value="F:superoxide dismutase activity"/>
    <property type="evidence" value="ECO:0007669"/>
    <property type="project" value="UniProtKB-EC"/>
</dbReference>
<dbReference type="Pfam" id="PF02777">
    <property type="entry name" value="Sod_Fe_C"/>
    <property type="match status" value="1"/>
</dbReference>
<dbReference type="EMBL" id="WSFT01000037">
    <property type="protein sequence ID" value="MBS4538748.1"/>
    <property type="molecule type" value="Genomic_DNA"/>
</dbReference>
<dbReference type="GO" id="GO:0046872">
    <property type="term" value="F:metal ion binding"/>
    <property type="evidence" value="ECO:0007669"/>
    <property type="project" value="UniProtKB-KW"/>
</dbReference>
<dbReference type="InterPro" id="IPR001189">
    <property type="entry name" value="Mn/Fe_SOD"/>
</dbReference>
<accession>A0A942Z8X9</accession>
<dbReference type="RefSeq" id="WP_203366674.1">
    <property type="nucleotide sequence ID" value="NZ_WSFT01000037.1"/>
</dbReference>
<evidence type="ECO:0000313" key="10">
    <source>
        <dbReference type="Proteomes" id="UP000724672"/>
    </source>
</evidence>
<feature type="binding site" evidence="5">
    <location>
        <position position="83"/>
    </location>
    <ligand>
        <name>Mn(2+)</name>
        <dbReference type="ChEBI" id="CHEBI:29035"/>
    </ligand>
</feature>
<gene>
    <name evidence="9" type="ORF">GOQ27_09750</name>
</gene>
<evidence type="ECO:0000256" key="6">
    <source>
        <dbReference type="RuleBase" id="RU000414"/>
    </source>
</evidence>
<dbReference type="FunFam" id="1.10.287.990:FF:000001">
    <property type="entry name" value="Superoxide dismutase"/>
    <property type="match status" value="1"/>
</dbReference>
<feature type="binding site" evidence="5">
    <location>
        <position position="172"/>
    </location>
    <ligand>
        <name>Mn(2+)</name>
        <dbReference type="ChEBI" id="CHEBI:29035"/>
    </ligand>
</feature>
<feature type="binding site" evidence="5">
    <location>
        <position position="168"/>
    </location>
    <ligand>
        <name>Mn(2+)</name>
        <dbReference type="ChEBI" id="CHEBI:29035"/>
    </ligand>
</feature>
<feature type="domain" description="Manganese/iron superoxide dismutase N-terminal" evidence="7">
    <location>
        <begin position="10"/>
        <end position="91"/>
    </location>
</feature>
<evidence type="ECO:0000256" key="1">
    <source>
        <dbReference type="ARBA" id="ARBA00008714"/>
    </source>
</evidence>
<dbReference type="PIRSF" id="PIRSF000349">
    <property type="entry name" value="SODismutase"/>
    <property type="match status" value="1"/>
</dbReference>
<dbReference type="Gene3D" id="3.55.40.20">
    <property type="entry name" value="Iron/manganese superoxide dismutase, C-terminal domain"/>
    <property type="match status" value="1"/>
</dbReference>
<dbReference type="InterPro" id="IPR036314">
    <property type="entry name" value="SOD_C_sf"/>
</dbReference>
<proteinExistence type="inferred from homology"/>
<comment type="function">
    <text evidence="6">Destroys radicals which are normally produced within the cells and which are toxic to biological systems.</text>
</comment>
<protein>
    <recommendedName>
        <fullName evidence="2 6">Superoxide dismutase</fullName>
        <ecNumber evidence="2 6">1.15.1.1</ecNumber>
    </recommendedName>
</protein>
<evidence type="ECO:0000259" key="8">
    <source>
        <dbReference type="Pfam" id="PF02777"/>
    </source>
</evidence>
<name>A0A942Z8X9_9FIRM</name>
<dbReference type="AlphaFoldDB" id="A0A942Z8X9"/>
<dbReference type="Pfam" id="PF00081">
    <property type="entry name" value="Sod_Fe_N"/>
    <property type="match status" value="1"/>
</dbReference>
<dbReference type="InterPro" id="IPR036324">
    <property type="entry name" value="Mn/Fe_SOD_N_sf"/>
</dbReference>
<feature type="domain" description="Manganese/iron superoxide dismutase C-terminal" evidence="8">
    <location>
        <begin position="104"/>
        <end position="201"/>
    </location>
</feature>
<feature type="binding site" evidence="5">
    <location>
        <position position="35"/>
    </location>
    <ligand>
        <name>Mn(2+)</name>
        <dbReference type="ChEBI" id="CHEBI:29035"/>
    </ligand>
</feature>
<evidence type="ECO:0000313" key="9">
    <source>
        <dbReference type="EMBL" id="MBS4538748.1"/>
    </source>
</evidence>
<dbReference type="Gene3D" id="1.10.287.990">
    <property type="entry name" value="Fe,Mn superoxide dismutase (SOD) domain"/>
    <property type="match status" value="1"/>
</dbReference>
<evidence type="ECO:0000256" key="3">
    <source>
        <dbReference type="ARBA" id="ARBA00022723"/>
    </source>
</evidence>
<keyword evidence="10" id="KW-1185">Reference proteome</keyword>
<dbReference type="FunFam" id="3.55.40.20:FF:000004">
    <property type="entry name" value="Superoxide dismutase [Fe]"/>
    <property type="match status" value="1"/>
</dbReference>
<evidence type="ECO:0000256" key="5">
    <source>
        <dbReference type="PIRSR" id="PIRSR000349-1"/>
    </source>
</evidence>
<evidence type="ECO:0000256" key="4">
    <source>
        <dbReference type="ARBA" id="ARBA00023002"/>
    </source>
</evidence>
<dbReference type="InterPro" id="IPR019833">
    <property type="entry name" value="Mn/Fe_SOD_BS"/>
</dbReference>
<dbReference type="SUPFAM" id="SSF54719">
    <property type="entry name" value="Fe,Mn superoxide dismutase (SOD), C-terminal domain"/>
    <property type="match status" value="1"/>
</dbReference>
<dbReference type="PRINTS" id="PR01703">
    <property type="entry name" value="MNSODISMTASE"/>
</dbReference>
<dbReference type="InterPro" id="IPR019832">
    <property type="entry name" value="Mn/Fe_SOD_C"/>
</dbReference>
<evidence type="ECO:0000256" key="2">
    <source>
        <dbReference type="ARBA" id="ARBA00012682"/>
    </source>
</evidence>
<sequence>MEYTMIPSGQHQLPPLPYSYNALEPIISEETLRLHHDKHHKGYVDSLNNAEVNLVESRQNNAYEYIKYWENELAFNGSGHILHSIYWSIMAPIGMRGEPGLYTMDEINKYFGNFENFKEQFINATAKVEGSGWGILTWQPTWNHLEILQAEKHQNLTQWSGIPILVCDVWEHAYYLDYQNKRKEYINEWWDLINWYEVERRLYLAMMGQVPMTSMSFC</sequence>
<dbReference type="EC" id="1.15.1.1" evidence="2 6"/>
<organism evidence="9 10">
    <name type="scientific">Anaeromonas frigoriresistens</name>
    <dbReference type="NCBI Taxonomy" id="2683708"/>
    <lineage>
        <taxon>Bacteria</taxon>
        <taxon>Bacillati</taxon>
        <taxon>Bacillota</taxon>
        <taxon>Tissierellia</taxon>
        <taxon>Tissierellales</taxon>
        <taxon>Thermohalobacteraceae</taxon>
        <taxon>Anaeromonas</taxon>
    </lineage>
</organism>
<dbReference type="SUPFAM" id="SSF46609">
    <property type="entry name" value="Fe,Mn superoxide dismutase (SOD), N-terminal domain"/>
    <property type="match status" value="1"/>
</dbReference>
<comment type="similarity">
    <text evidence="1 6">Belongs to the iron/manganese superoxide dismutase family.</text>
</comment>
<comment type="caution">
    <text evidence="9">The sequence shown here is derived from an EMBL/GenBank/DDBJ whole genome shotgun (WGS) entry which is preliminary data.</text>
</comment>
<keyword evidence="4 6" id="KW-0560">Oxidoreductase</keyword>
<dbReference type="InterPro" id="IPR050265">
    <property type="entry name" value="Fe/Mn_Superoxide_Dismutase"/>
</dbReference>
<dbReference type="PROSITE" id="PS00088">
    <property type="entry name" value="SOD_MN"/>
    <property type="match status" value="1"/>
</dbReference>
<dbReference type="PANTHER" id="PTHR11404">
    <property type="entry name" value="SUPEROXIDE DISMUTASE 2"/>
    <property type="match status" value="1"/>
</dbReference>
<evidence type="ECO:0000259" key="7">
    <source>
        <dbReference type="Pfam" id="PF00081"/>
    </source>
</evidence>
<comment type="catalytic activity">
    <reaction evidence="6">
        <text>2 superoxide + 2 H(+) = H2O2 + O2</text>
        <dbReference type="Rhea" id="RHEA:20696"/>
        <dbReference type="ChEBI" id="CHEBI:15378"/>
        <dbReference type="ChEBI" id="CHEBI:15379"/>
        <dbReference type="ChEBI" id="CHEBI:16240"/>
        <dbReference type="ChEBI" id="CHEBI:18421"/>
        <dbReference type="EC" id="1.15.1.1"/>
    </reaction>
</comment>